<evidence type="ECO:0000313" key="11">
    <source>
        <dbReference type="Proteomes" id="UP000248688"/>
    </source>
</evidence>
<protein>
    <submittedName>
        <fullName evidence="10">SusC/RagA family protein</fullName>
    </submittedName>
</protein>
<dbReference type="SUPFAM" id="SSF49464">
    <property type="entry name" value="Carboxypeptidase regulatory domain-like"/>
    <property type="match status" value="1"/>
</dbReference>
<dbReference type="KEGG" id="est:DN752_00850"/>
<dbReference type="AlphaFoldDB" id="A0A2Z4ID61"/>
<dbReference type="InterPro" id="IPR036942">
    <property type="entry name" value="Beta-barrel_TonB_sf"/>
</dbReference>
<name>A0A2Z4ID61_9BACT</name>
<feature type="signal peptide" evidence="8">
    <location>
        <begin position="1"/>
        <end position="26"/>
    </location>
</feature>
<evidence type="ECO:0000256" key="8">
    <source>
        <dbReference type="SAM" id="SignalP"/>
    </source>
</evidence>
<sequence length="1006" mass="109793">MKRQLLLRSRYVAIIAMCLMSYVASAQSIVTGVVESAESGESIPGATIIEKGTSNGTTTDIDGQYSITLSDPSSAILKISFVGFESQEVQVSGKSVINVSLEGNLQDLEEVVVVGYGSVKKSDNTGALSSVKSEELNAYPTLNAVQGLQGRAPGVQIQSTNGGQPGAEMSMKIRGGSSINASSQPLVVVDGFVGGEMPPPQDIASMEILKDASATAIYGSRAANGVILITTKSGGVGKTKVDVNSSYSFQNTSDRLDLLSGDDFRDYILEVLPAYDYNPNVNTDWQDEIFRSGHIWNNQVSVSGGSEAVKYYVSGTHFEQEGVVDNSKYQRYSITSNLTFDVSDRVKLGVNLYGRRSTDEGVLTQEQSGGSSETGVIGAAARLEPDTPVRDENGDFTQSRLGDNIDNPVGIANGIDRERISDRFQTNAFAEFKILDWLTFKSTLGAGVTSFREGEFRSSQLIRGGDGGIALLEFDKSTNLLTENYFTINKEFGIHRINWVNGYSYQKMVGENMTAGSSLFPSEAVSYWNLGSGADYTPPTSGTSTRILKSYYSRANYTLMDKYVFTGTIRYDGASNFAENNKWAYFPSGAIAWNIGDEAFLQSVEPISEMKIRTSYGLTGNQGIGAYESLATLVAQYSNRPGEGSLILGSLANPNLTWETTSQLNVGVDLGLLENRINLSFDYYDKRTSDLLFNRPIPSFLGVDEDPATQLQNAGEIRNSGIEAMLSTRNLVGEFTWDSDLVFAMNKNEVLSLPDSTIQYENAPGHFNISTGFMLLQEGQPMGVYYGYVYEGVTQPEDVLLEGSDEKVGGEQFADLDGDGRLTDADRKIIGNPHPDFTWSFNNDFTYKNFDLNIFIQGVHGNEMLNLTRMELESFRGTNNVSTAALDRYHPVNNPGGSIPSADTDRTFKISSRWVEDGSYVRLKNLALGYTVPNTILDRIKIRSLRVYVSAQNLLTFTNYSGLDPEAAYQNEGEGTDNADSNRNLGLDYGSYPNVKTFTVGLNLGF</sequence>
<dbReference type="InterPro" id="IPR023997">
    <property type="entry name" value="TonB-dep_OMP_SusC/RagA_CS"/>
</dbReference>
<dbReference type="PROSITE" id="PS52016">
    <property type="entry name" value="TONB_DEPENDENT_REC_3"/>
    <property type="match status" value="1"/>
</dbReference>
<evidence type="ECO:0000256" key="6">
    <source>
        <dbReference type="ARBA" id="ARBA00023237"/>
    </source>
</evidence>
<dbReference type="Gene3D" id="2.170.130.10">
    <property type="entry name" value="TonB-dependent receptor, plug domain"/>
    <property type="match status" value="1"/>
</dbReference>
<evidence type="ECO:0000256" key="3">
    <source>
        <dbReference type="ARBA" id="ARBA00022452"/>
    </source>
</evidence>
<dbReference type="NCBIfam" id="TIGR04057">
    <property type="entry name" value="SusC_RagA_signa"/>
    <property type="match status" value="1"/>
</dbReference>
<keyword evidence="3 7" id="KW-1134">Transmembrane beta strand</keyword>
<dbReference type="InterPro" id="IPR023996">
    <property type="entry name" value="TonB-dep_OMP_SusC/RagA"/>
</dbReference>
<dbReference type="RefSeq" id="WP_112782215.1">
    <property type="nucleotide sequence ID" value="NZ_CP030041.1"/>
</dbReference>
<keyword evidence="4 7" id="KW-0812">Transmembrane</keyword>
<dbReference type="InterPro" id="IPR037066">
    <property type="entry name" value="Plug_dom_sf"/>
</dbReference>
<organism evidence="10 11">
    <name type="scientific">Echinicola strongylocentroti</name>
    <dbReference type="NCBI Taxonomy" id="1795355"/>
    <lineage>
        <taxon>Bacteria</taxon>
        <taxon>Pseudomonadati</taxon>
        <taxon>Bacteroidota</taxon>
        <taxon>Cytophagia</taxon>
        <taxon>Cytophagales</taxon>
        <taxon>Cyclobacteriaceae</taxon>
        <taxon>Echinicola</taxon>
    </lineage>
</organism>
<keyword evidence="8" id="KW-0732">Signal</keyword>
<comment type="similarity">
    <text evidence="7">Belongs to the TonB-dependent receptor family.</text>
</comment>
<dbReference type="Gene3D" id="2.40.170.20">
    <property type="entry name" value="TonB-dependent receptor, beta-barrel domain"/>
    <property type="match status" value="1"/>
</dbReference>
<reference evidence="10 11" key="1">
    <citation type="submission" date="2018-06" db="EMBL/GenBank/DDBJ databases">
        <title>Echinicola strongylocentroti sp. nov., isolated from a sea urchin Strongylocentrotus intermedius.</title>
        <authorList>
            <person name="Bae S.S."/>
        </authorList>
    </citation>
    <scope>NUCLEOTIDE SEQUENCE [LARGE SCALE GENOMIC DNA]</scope>
    <source>
        <strain evidence="10 11">MEBiC08714</strain>
    </source>
</reference>
<dbReference type="OrthoDB" id="9768177at2"/>
<dbReference type="EMBL" id="CP030041">
    <property type="protein sequence ID" value="AWW28794.1"/>
    <property type="molecule type" value="Genomic_DNA"/>
</dbReference>
<dbReference type="InterPro" id="IPR039426">
    <property type="entry name" value="TonB-dep_rcpt-like"/>
</dbReference>
<dbReference type="InterPro" id="IPR012910">
    <property type="entry name" value="Plug_dom"/>
</dbReference>
<evidence type="ECO:0000313" key="10">
    <source>
        <dbReference type="EMBL" id="AWW28794.1"/>
    </source>
</evidence>
<dbReference type="Pfam" id="PF13715">
    <property type="entry name" value="CarbopepD_reg_2"/>
    <property type="match status" value="1"/>
</dbReference>
<evidence type="ECO:0000256" key="5">
    <source>
        <dbReference type="ARBA" id="ARBA00023136"/>
    </source>
</evidence>
<keyword evidence="2 7" id="KW-0813">Transport</keyword>
<evidence type="ECO:0000256" key="1">
    <source>
        <dbReference type="ARBA" id="ARBA00004571"/>
    </source>
</evidence>
<dbReference type="Gene3D" id="2.60.40.1120">
    <property type="entry name" value="Carboxypeptidase-like, regulatory domain"/>
    <property type="match status" value="1"/>
</dbReference>
<keyword evidence="11" id="KW-1185">Reference proteome</keyword>
<evidence type="ECO:0000256" key="7">
    <source>
        <dbReference type="PROSITE-ProRule" id="PRU01360"/>
    </source>
</evidence>
<dbReference type="GO" id="GO:0009279">
    <property type="term" value="C:cell outer membrane"/>
    <property type="evidence" value="ECO:0007669"/>
    <property type="project" value="UniProtKB-SubCell"/>
</dbReference>
<proteinExistence type="inferred from homology"/>
<evidence type="ECO:0000256" key="2">
    <source>
        <dbReference type="ARBA" id="ARBA00022448"/>
    </source>
</evidence>
<keyword evidence="5 7" id="KW-0472">Membrane</keyword>
<dbReference type="Proteomes" id="UP000248688">
    <property type="component" value="Chromosome"/>
</dbReference>
<gene>
    <name evidence="10" type="ORF">DN752_00850</name>
</gene>
<accession>A0A2Z4ID61</accession>
<dbReference type="Pfam" id="PF07715">
    <property type="entry name" value="Plug"/>
    <property type="match status" value="1"/>
</dbReference>
<dbReference type="SUPFAM" id="SSF56935">
    <property type="entry name" value="Porins"/>
    <property type="match status" value="1"/>
</dbReference>
<dbReference type="NCBIfam" id="TIGR04056">
    <property type="entry name" value="OMP_RagA_SusC"/>
    <property type="match status" value="1"/>
</dbReference>
<dbReference type="InterPro" id="IPR008969">
    <property type="entry name" value="CarboxyPept-like_regulatory"/>
</dbReference>
<evidence type="ECO:0000259" key="9">
    <source>
        <dbReference type="Pfam" id="PF07715"/>
    </source>
</evidence>
<feature type="domain" description="TonB-dependent receptor plug" evidence="9">
    <location>
        <begin position="121"/>
        <end position="226"/>
    </location>
</feature>
<evidence type="ECO:0000256" key="4">
    <source>
        <dbReference type="ARBA" id="ARBA00022692"/>
    </source>
</evidence>
<feature type="chain" id="PRO_5016347960" evidence="8">
    <location>
        <begin position="27"/>
        <end position="1006"/>
    </location>
</feature>
<comment type="subcellular location">
    <subcellularLocation>
        <location evidence="1 7">Cell outer membrane</location>
        <topology evidence="1 7">Multi-pass membrane protein</topology>
    </subcellularLocation>
</comment>
<keyword evidence="6 7" id="KW-0998">Cell outer membrane</keyword>